<sequence length="294" mass="33972">MKKKIKSGVCLLFFMAGLPCLIVALILGIKECPPVRNETDFEDYIAVLTAMQIDWEAPKESIKAQTVIARGNFYLQWEKGEEKQKAEEAAKYLKAKRRIPFFLERFHVFLESAEETRGKVLALNHEVKQIPFYAVGTERSRDGKELLGENFAYLISVDTIQDKKSPFYVNGCYFELKEFRRLIKKEYAGFEIKDAGEIKIKETDRLGYVLEIQAGNQDFQGEEMRELLKLPSSCFIVQTDKEMIRFLCRGVGHGLGLSQWTAGKMAEENKQYQEILNYFFPGLELIEVEMQKNE</sequence>
<protein>
    <submittedName>
        <fullName evidence="2">SpoIID/LytB domain-containing protein</fullName>
    </submittedName>
</protein>
<dbReference type="InterPro" id="IPR013486">
    <property type="entry name" value="SpoIID/LytB"/>
</dbReference>
<dbReference type="RefSeq" id="WP_117457539.1">
    <property type="nucleotide sequence ID" value="NZ_JACRTP010000007.1"/>
</dbReference>
<dbReference type="NCBIfam" id="TIGR02669">
    <property type="entry name" value="SpoIID_LytB"/>
    <property type="match status" value="1"/>
</dbReference>
<evidence type="ECO:0000313" key="3">
    <source>
        <dbReference type="Proteomes" id="UP000661649"/>
    </source>
</evidence>
<dbReference type="Proteomes" id="UP000661649">
    <property type="component" value="Unassembled WGS sequence"/>
</dbReference>
<dbReference type="InterPro" id="IPR013693">
    <property type="entry name" value="SpoIID/LytB_N"/>
</dbReference>
<feature type="domain" description="Sporulation stage II protein D amidase enhancer LytB N-terminal" evidence="1">
    <location>
        <begin position="36"/>
        <end position="121"/>
    </location>
</feature>
<reference evidence="2 3" key="1">
    <citation type="submission" date="2020-08" db="EMBL/GenBank/DDBJ databases">
        <title>Genome public.</title>
        <authorList>
            <person name="Liu C."/>
            <person name="Sun Q."/>
        </authorList>
    </citation>
    <scope>NUCLEOTIDE SEQUENCE [LARGE SCALE GENOMIC DNA]</scope>
    <source>
        <strain evidence="2 3">3_YM_SP_D4_24.mj</strain>
    </source>
</reference>
<evidence type="ECO:0000313" key="2">
    <source>
        <dbReference type="EMBL" id="MBC8629737.1"/>
    </source>
</evidence>
<evidence type="ECO:0000259" key="1">
    <source>
        <dbReference type="Pfam" id="PF08486"/>
    </source>
</evidence>
<dbReference type="EMBL" id="JACRTP010000007">
    <property type="protein sequence ID" value="MBC8629737.1"/>
    <property type="molecule type" value="Genomic_DNA"/>
</dbReference>
<dbReference type="Pfam" id="PF08486">
    <property type="entry name" value="SpoIID"/>
    <property type="match status" value="1"/>
</dbReference>
<gene>
    <name evidence="2" type="ORF">H8712_14170</name>
</gene>
<keyword evidence="3" id="KW-1185">Reference proteome</keyword>
<comment type="caution">
    <text evidence="2">The sequence shown here is derived from an EMBL/GenBank/DDBJ whole genome shotgun (WGS) entry which is preliminary data.</text>
</comment>
<organism evidence="2 3">
    <name type="scientific">Blautia stercoris</name>
    <dbReference type="NCBI Taxonomy" id="871664"/>
    <lineage>
        <taxon>Bacteria</taxon>
        <taxon>Bacillati</taxon>
        <taxon>Bacillota</taxon>
        <taxon>Clostridia</taxon>
        <taxon>Lachnospirales</taxon>
        <taxon>Lachnospiraceae</taxon>
        <taxon>Blautia</taxon>
    </lineage>
</organism>
<accession>A0ABR7PEA8</accession>
<proteinExistence type="predicted"/>
<name>A0ABR7PEA8_9FIRM</name>